<organism evidence="1">
    <name type="scientific">Amphimedon queenslandica</name>
    <name type="common">Sponge</name>
    <dbReference type="NCBI Taxonomy" id="400682"/>
    <lineage>
        <taxon>Eukaryota</taxon>
        <taxon>Metazoa</taxon>
        <taxon>Porifera</taxon>
        <taxon>Demospongiae</taxon>
        <taxon>Heteroscleromorpha</taxon>
        <taxon>Haplosclerida</taxon>
        <taxon>Niphatidae</taxon>
        <taxon>Amphimedon</taxon>
    </lineage>
</organism>
<reference evidence="1" key="1">
    <citation type="submission" date="2017-05" db="UniProtKB">
        <authorList>
            <consortium name="EnsemblMetazoa"/>
        </authorList>
    </citation>
    <scope>IDENTIFICATION</scope>
</reference>
<sequence>MTKETHSQFYSTIASCMFNYPLAEDYKNVADAIVQKYAFFKSSVGTPTGAIIQSLVYRFKEFRREEKLQTSKSETEDREDEKSFAQHNKALLTEYLKSKPNMQLAEELMTVSYSMRHSDILSNPCHMSALLEKYPFLKNETQDLFPKVLQQAVMESQQSLRRRRALKDIPNNSTNELLSLLLLSVMQHDSKCKSDSNKVLYFTKGTLDIERIVQENKQPQPYILCTGDYDDSGQCFLVADYQVNHILQLVEVGWTDTLEDRTGEGTMLPILSVYIFGSVLVVDIVHCRVDKCNGVLSFH</sequence>
<dbReference type="PROSITE" id="PS51257">
    <property type="entry name" value="PROKAR_LIPOPROTEIN"/>
    <property type="match status" value="1"/>
</dbReference>
<dbReference type="InParanoid" id="A0A1X7TXR6"/>
<protein>
    <submittedName>
        <fullName evidence="1">Uncharacterized protein</fullName>
    </submittedName>
</protein>
<proteinExistence type="predicted"/>
<evidence type="ECO:0000313" key="1">
    <source>
        <dbReference type="EnsemblMetazoa" id="Aqu2.1.20271_001"/>
    </source>
</evidence>
<dbReference type="EnsemblMetazoa" id="Aqu2.1.20271_001">
    <property type="protein sequence ID" value="Aqu2.1.20271_001"/>
    <property type="gene ID" value="Aqu2.1.20271"/>
</dbReference>
<accession>A0A1X7TXR6</accession>
<dbReference type="AlphaFoldDB" id="A0A1X7TXR6"/>
<name>A0A1X7TXR6_AMPQE</name>
<dbReference type="OrthoDB" id="6367956at2759"/>